<name>A0A8H4RTD8_9HELO</name>
<reference evidence="3 4" key="1">
    <citation type="submission" date="2020-03" db="EMBL/GenBank/DDBJ databases">
        <title>Draft Genome Sequence of Cudoniella acicularis.</title>
        <authorList>
            <person name="Buettner E."/>
            <person name="Kellner H."/>
        </authorList>
    </citation>
    <scope>NUCLEOTIDE SEQUENCE [LARGE SCALE GENOMIC DNA]</scope>
    <source>
        <strain evidence="3 4">DSM 108380</strain>
    </source>
</reference>
<dbReference type="GO" id="GO:0016651">
    <property type="term" value="F:oxidoreductase activity, acting on NAD(P)H"/>
    <property type="evidence" value="ECO:0007669"/>
    <property type="project" value="InterPro"/>
</dbReference>
<organism evidence="3 4">
    <name type="scientific">Cudoniella acicularis</name>
    <dbReference type="NCBI Taxonomy" id="354080"/>
    <lineage>
        <taxon>Eukaryota</taxon>
        <taxon>Fungi</taxon>
        <taxon>Dikarya</taxon>
        <taxon>Ascomycota</taxon>
        <taxon>Pezizomycotina</taxon>
        <taxon>Leotiomycetes</taxon>
        <taxon>Helotiales</taxon>
        <taxon>Tricladiaceae</taxon>
        <taxon>Cudoniella</taxon>
    </lineage>
</organism>
<comment type="caution">
    <text evidence="3">The sequence shown here is derived from an EMBL/GenBank/DDBJ whole genome shotgun (WGS) entry which is preliminary data.</text>
</comment>
<proteinExistence type="predicted"/>
<keyword evidence="4" id="KW-1185">Reference proteome</keyword>
<evidence type="ECO:0000256" key="1">
    <source>
        <dbReference type="ARBA" id="ARBA00023002"/>
    </source>
</evidence>
<dbReference type="PANTHER" id="PTHR45348">
    <property type="entry name" value="HYPOTHETICAL OXIDOREDUCTASE (EUROFUNG)"/>
    <property type="match status" value="1"/>
</dbReference>
<evidence type="ECO:0000313" key="4">
    <source>
        <dbReference type="Proteomes" id="UP000566819"/>
    </source>
</evidence>
<dbReference type="Gene3D" id="3.40.50.720">
    <property type="entry name" value="NAD(P)-binding Rossmann-like Domain"/>
    <property type="match status" value="1"/>
</dbReference>
<dbReference type="OrthoDB" id="48317at2759"/>
<accession>A0A8H4RTD8</accession>
<dbReference type="InterPro" id="IPR047122">
    <property type="entry name" value="Trans-enoyl_RdTase-like"/>
</dbReference>
<dbReference type="PANTHER" id="PTHR45348:SF1">
    <property type="entry name" value="TRANS-ENOYL REDUCTASE STHE"/>
    <property type="match status" value="1"/>
</dbReference>
<sequence length="102" mass="11158">MVPIAVYSPKNGQLVKSYGAEDFFDYRDQDCAAKILAYTKNNLRYVIDCITTAESTQACFNVIGRAGGKYVSLDPFATYAATRKNISADWVLGPIIFGEGST</sequence>
<dbReference type="AlphaFoldDB" id="A0A8H4RTD8"/>
<evidence type="ECO:0000259" key="2">
    <source>
        <dbReference type="Pfam" id="PF00107"/>
    </source>
</evidence>
<dbReference type="SUPFAM" id="SSF51735">
    <property type="entry name" value="NAD(P)-binding Rossmann-fold domains"/>
    <property type="match status" value="1"/>
</dbReference>
<protein>
    <recommendedName>
        <fullName evidence="2">Alcohol dehydrogenase-like C-terminal domain-containing protein</fullName>
    </recommendedName>
</protein>
<feature type="domain" description="Alcohol dehydrogenase-like C-terminal" evidence="2">
    <location>
        <begin position="7"/>
        <end position="71"/>
    </location>
</feature>
<gene>
    <name evidence="3" type="ORF">G7Y89_g2489</name>
</gene>
<keyword evidence="1" id="KW-0560">Oxidoreductase</keyword>
<dbReference type="Proteomes" id="UP000566819">
    <property type="component" value="Unassembled WGS sequence"/>
</dbReference>
<dbReference type="EMBL" id="JAAMPI010000109">
    <property type="protein sequence ID" value="KAF4635614.1"/>
    <property type="molecule type" value="Genomic_DNA"/>
</dbReference>
<evidence type="ECO:0000313" key="3">
    <source>
        <dbReference type="EMBL" id="KAF4635614.1"/>
    </source>
</evidence>
<dbReference type="InterPro" id="IPR036291">
    <property type="entry name" value="NAD(P)-bd_dom_sf"/>
</dbReference>
<dbReference type="Pfam" id="PF00107">
    <property type="entry name" value="ADH_zinc_N"/>
    <property type="match status" value="1"/>
</dbReference>
<dbReference type="InterPro" id="IPR013149">
    <property type="entry name" value="ADH-like_C"/>
</dbReference>